<evidence type="ECO:0000256" key="4">
    <source>
        <dbReference type="ARBA" id="ARBA00022989"/>
    </source>
</evidence>
<dbReference type="PANTHER" id="PTHR43124:SF10">
    <property type="entry name" value="PURINE EFFLUX PUMP PBUE"/>
    <property type="match status" value="1"/>
</dbReference>
<accession>A0ABX2G5M3</accession>
<feature type="transmembrane region" description="Helical" evidence="6">
    <location>
        <begin position="49"/>
        <end position="67"/>
    </location>
</feature>
<evidence type="ECO:0000256" key="3">
    <source>
        <dbReference type="ARBA" id="ARBA00022692"/>
    </source>
</evidence>
<gene>
    <name evidence="8" type="ORF">HNQ01_002455</name>
</gene>
<keyword evidence="5 6" id="KW-0472">Membrane</keyword>
<evidence type="ECO:0000313" key="8">
    <source>
        <dbReference type="EMBL" id="NRT56708.1"/>
    </source>
</evidence>
<evidence type="ECO:0000313" key="9">
    <source>
        <dbReference type="Proteomes" id="UP001516061"/>
    </source>
</evidence>
<keyword evidence="2" id="KW-1003">Cell membrane</keyword>
<feature type="transmembrane region" description="Helical" evidence="6">
    <location>
        <begin position="79"/>
        <end position="98"/>
    </location>
</feature>
<dbReference type="Gene3D" id="1.20.1250.20">
    <property type="entry name" value="MFS general substrate transporter like domains"/>
    <property type="match status" value="1"/>
</dbReference>
<feature type="transmembrane region" description="Helical" evidence="6">
    <location>
        <begin position="299"/>
        <end position="317"/>
    </location>
</feature>
<dbReference type="Pfam" id="PF07690">
    <property type="entry name" value="MFS_1"/>
    <property type="match status" value="1"/>
</dbReference>
<dbReference type="InterPro" id="IPR050189">
    <property type="entry name" value="MFS_Efflux_Transporters"/>
</dbReference>
<feature type="transmembrane region" description="Helical" evidence="6">
    <location>
        <begin position="359"/>
        <end position="381"/>
    </location>
</feature>
<organism evidence="8 9">
    <name type="scientific">Sphaerotilus uruguayifluvii</name>
    <dbReference type="NCBI Taxonomy" id="2735897"/>
    <lineage>
        <taxon>Bacteria</taxon>
        <taxon>Pseudomonadati</taxon>
        <taxon>Pseudomonadota</taxon>
        <taxon>Betaproteobacteria</taxon>
        <taxon>Burkholderiales</taxon>
        <taxon>Sphaerotilaceae</taxon>
        <taxon>Sphaerotilus</taxon>
    </lineage>
</organism>
<proteinExistence type="predicted"/>
<reference evidence="8 9" key="1">
    <citation type="submission" date="2020-05" db="EMBL/GenBank/DDBJ databases">
        <title>Genomic Encyclopedia of Type Strains, Phase IV (KMG-V): Genome sequencing to study the core and pangenomes of soil and plant-associated prokaryotes.</title>
        <authorList>
            <person name="Whitman W."/>
        </authorList>
    </citation>
    <scope>NUCLEOTIDE SEQUENCE [LARGE SCALE GENOMIC DNA]</scope>
    <source>
        <strain evidence="8 9">C29</strain>
    </source>
</reference>
<keyword evidence="9" id="KW-1185">Reference proteome</keyword>
<keyword evidence="4 6" id="KW-1133">Transmembrane helix</keyword>
<dbReference type="InterPro" id="IPR036259">
    <property type="entry name" value="MFS_trans_sf"/>
</dbReference>
<feature type="transmembrane region" description="Helical" evidence="6">
    <location>
        <begin position="246"/>
        <end position="264"/>
    </location>
</feature>
<dbReference type="PROSITE" id="PS50850">
    <property type="entry name" value="MFS"/>
    <property type="match status" value="1"/>
</dbReference>
<sequence length="422" mass="43539">MDRSRPLSCPRRLLPTLGASYFLFGTSSLALIGLLDAMAAAWQVTPARIAELVAVHSLTFALAAPLLQMLCGHRPRRELICGGLMLLGLGALATVLAPDWSAGLAARVLMALGAAAIGPAASAEGAARVEPQRQARALATVFAGMTLAIVLGTPLAAWLGQTLSWRAIFVLLAVAAPLLGGLLWRSLGSASSGQRITREGFARTLERPATAWALLMMMLLMAGQFCGYTLLVPLMTRRFGLGEADMTGVLMLFGLGGVVGNLLAGRLGSRLGPVRLIGLSIAGLVLAFGGLALAPRLPALGLALMLLWSVTGLLFAAPQQQRLIQLAPASLRSLALAANASAMYLGMSLGAWTGARLCGLAGVEALMPASLLLTLLGALALQRSLQAQRDEDSAGCTRRLNAGAGTASAALGGATTPKVWVQ</sequence>
<dbReference type="PANTHER" id="PTHR43124">
    <property type="entry name" value="PURINE EFFLUX PUMP PBUE"/>
    <property type="match status" value="1"/>
</dbReference>
<protein>
    <submittedName>
        <fullName evidence="8">DHA1 family inner membrane transport protein</fullName>
    </submittedName>
</protein>
<dbReference type="InterPro" id="IPR011701">
    <property type="entry name" value="MFS"/>
</dbReference>
<keyword evidence="3 6" id="KW-0812">Transmembrane</keyword>
<feature type="transmembrane region" description="Helical" evidence="6">
    <location>
        <begin position="135"/>
        <end position="159"/>
    </location>
</feature>
<dbReference type="SUPFAM" id="SSF103473">
    <property type="entry name" value="MFS general substrate transporter"/>
    <property type="match status" value="1"/>
</dbReference>
<evidence type="ECO:0000256" key="5">
    <source>
        <dbReference type="ARBA" id="ARBA00023136"/>
    </source>
</evidence>
<evidence type="ECO:0000256" key="2">
    <source>
        <dbReference type="ARBA" id="ARBA00022475"/>
    </source>
</evidence>
<comment type="subcellular location">
    <subcellularLocation>
        <location evidence="1">Cell membrane</location>
        <topology evidence="1">Multi-pass membrane protein</topology>
    </subcellularLocation>
</comment>
<feature type="transmembrane region" description="Helical" evidence="6">
    <location>
        <begin position="21"/>
        <end position="43"/>
    </location>
</feature>
<dbReference type="CDD" id="cd17324">
    <property type="entry name" value="MFS_NepI_like"/>
    <property type="match status" value="1"/>
</dbReference>
<evidence type="ECO:0000259" key="7">
    <source>
        <dbReference type="PROSITE" id="PS50850"/>
    </source>
</evidence>
<feature type="transmembrane region" description="Helical" evidence="6">
    <location>
        <begin position="104"/>
        <end position="123"/>
    </location>
</feature>
<comment type="caution">
    <text evidence="8">The sequence shown here is derived from an EMBL/GenBank/DDBJ whole genome shotgun (WGS) entry which is preliminary data.</text>
</comment>
<dbReference type="Proteomes" id="UP001516061">
    <property type="component" value="Unassembled WGS sequence"/>
</dbReference>
<feature type="domain" description="Major facilitator superfamily (MFS) profile" evidence="7">
    <location>
        <begin position="13"/>
        <end position="386"/>
    </location>
</feature>
<evidence type="ECO:0000256" key="1">
    <source>
        <dbReference type="ARBA" id="ARBA00004651"/>
    </source>
</evidence>
<feature type="transmembrane region" description="Helical" evidence="6">
    <location>
        <begin position="209"/>
        <end position="234"/>
    </location>
</feature>
<name>A0ABX2G5M3_9BURK</name>
<dbReference type="InterPro" id="IPR020846">
    <property type="entry name" value="MFS_dom"/>
</dbReference>
<dbReference type="EMBL" id="JABSNM010000010">
    <property type="protein sequence ID" value="NRT56708.1"/>
    <property type="molecule type" value="Genomic_DNA"/>
</dbReference>
<feature type="transmembrane region" description="Helical" evidence="6">
    <location>
        <begin position="329"/>
        <end position="347"/>
    </location>
</feature>
<evidence type="ECO:0000256" key="6">
    <source>
        <dbReference type="SAM" id="Phobius"/>
    </source>
</evidence>
<dbReference type="RefSeq" id="WP_173805719.1">
    <property type="nucleotide sequence ID" value="NZ_JABSNM010000010.1"/>
</dbReference>
<feature type="transmembrane region" description="Helical" evidence="6">
    <location>
        <begin position="276"/>
        <end position="293"/>
    </location>
</feature>
<feature type="transmembrane region" description="Helical" evidence="6">
    <location>
        <begin position="165"/>
        <end position="188"/>
    </location>
</feature>